<dbReference type="PROSITE" id="PS51029">
    <property type="entry name" value="MADF"/>
    <property type="match status" value="1"/>
</dbReference>
<evidence type="ECO:0000313" key="3">
    <source>
        <dbReference type="Proteomes" id="UP000005237"/>
    </source>
</evidence>
<accession>A0A8R1EHH9</accession>
<evidence type="ECO:0000259" key="1">
    <source>
        <dbReference type="PROSITE" id="PS51029"/>
    </source>
</evidence>
<reference evidence="3" key="1">
    <citation type="submission" date="2010-08" db="EMBL/GenBank/DDBJ databases">
        <authorList>
            <consortium name="Caenorhabditis japonica Sequencing Consortium"/>
            <person name="Wilson R.K."/>
        </authorList>
    </citation>
    <scope>NUCLEOTIDE SEQUENCE [LARGE SCALE GENOMIC DNA]</scope>
    <source>
        <strain evidence="3">DF5081</strain>
    </source>
</reference>
<feature type="domain" description="MADF" evidence="1">
    <location>
        <begin position="64"/>
        <end position="163"/>
    </location>
</feature>
<dbReference type="EnsemblMetazoa" id="CJA35165.1">
    <property type="protein sequence ID" value="CJA35165.1"/>
    <property type="gene ID" value="WBGene00211012"/>
</dbReference>
<keyword evidence="3" id="KW-1185">Reference proteome</keyword>
<evidence type="ECO:0000313" key="2">
    <source>
        <dbReference type="EnsemblMetazoa" id="CJA35165.1"/>
    </source>
</evidence>
<proteinExistence type="predicted"/>
<dbReference type="OMA" id="SHVMRIR"/>
<reference evidence="2" key="2">
    <citation type="submission" date="2022-06" db="UniProtKB">
        <authorList>
            <consortium name="EnsemblMetazoa"/>
        </authorList>
    </citation>
    <scope>IDENTIFICATION</scope>
    <source>
        <strain evidence="2">DF5081</strain>
    </source>
</reference>
<organism evidence="2 3">
    <name type="scientific">Caenorhabditis japonica</name>
    <dbReference type="NCBI Taxonomy" id="281687"/>
    <lineage>
        <taxon>Eukaryota</taxon>
        <taxon>Metazoa</taxon>
        <taxon>Ecdysozoa</taxon>
        <taxon>Nematoda</taxon>
        <taxon>Chromadorea</taxon>
        <taxon>Rhabditida</taxon>
        <taxon>Rhabditina</taxon>
        <taxon>Rhabditomorpha</taxon>
        <taxon>Rhabditoidea</taxon>
        <taxon>Rhabditidae</taxon>
        <taxon>Peloderinae</taxon>
        <taxon>Caenorhabditis</taxon>
    </lineage>
</organism>
<protein>
    <submittedName>
        <fullName evidence="2">MADF domain-containing protein</fullName>
    </submittedName>
</protein>
<name>A0A8R1EHH9_CAEJA</name>
<sequence>MNKEQGGGGGYGRNAEEENWDTISDNDVLYVEEEEKLSMKRRGRKSKVKFSDEYGAYENGEIIDFIFEIEKHQIVWDPSHKDWHRNDVKKKVFMDIEATLKSFIPKWPRFPGRVAENLWKQLSKDYSSHVMRIRKAKSGSGVEDVASDFKFAEFLQFLNGPKLMRETKNSFVVGSREHQKMEIAVTPKRSATENIHGGAPKQAKKLNLDAATVVMQNEMEKTREMFAEVFGRGKNSECASERVCKVFKQLVENIDEIDRFEVEGKVVSFMCELRRQSSQSSSSSHFRPSSYASTQNSFHAESLFDDFDTDNTFKC</sequence>
<dbReference type="SMART" id="SM00595">
    <property type="entry name" value="MADF"/>
    <property type="match status" value="1"/>
</dbReference>
<dbReference type="Pfam" id="PF10545">
    <property type="entry name" value="MADF_DNA_bdg"/>
    <property type="match status" value="1"/>
</dbReference>
<dbReference type="AlphaFoldDB" id="A0A8R1EHH9"/>
<dbReference type="Proteomes" id="UP000005237">
    <property type="component" value="Unassembled WGS sequence"/>
</dbReference>
<dbReference type="InterPro" id="IPR006578">
    <property type="entry name" value="MADF-dom"/>
</dbReference>